<dbReference type="CDD" id="cd22533">
    <property type="entry name" value="KH-II_YlqC-like"/>
    <property type="match status" value="1"/>
</dbReference>
<dbReference type="EMBL" id="KT007000">
    <property type="protein sequence ID" value="AKQ02411.1"/>
    <property type="molecule type" value="Genomic_DNA"/>
</dbReference>
<keyword evidence="3" id="KW-0961">Cell wall biogenesis/degradation</keyword>
<evidence type="ECO:0000313" key="5">
    <source>
        <dbReference type="EMBL" id="AKQ02411.1"/>
    </source>
</evidence>
<name>A0A0H4T3Z0_9BACT</name>
<keyword evidence="3" id="KW-0143">Chaperone</keyword>
<dbReference type="GO" id="GO:0005737">
    <property type="term" value="C:cytoplasm"/>
    <property type="evidence" value="ECO:0007669"/>
    <property type="project" value="UniProtKB-SubCell"/>
</dbReference>
<dbReference type="PANTHER" id="PTHR34654:SF1">
    <property type="entry name" value="RNA-BINDING PROTEIN KHPA"/>
    <property type="match status" value="1"/>
</dbReference>
<evidence type="ECO:0000256" key="2">
    <source>
        <dbReference type="ARBA" id="ARBA00022884"/>
    </source>
</evidence>
<keyword evidence="1 3" id="KW-0963">Cytoplasm</keyword>
<sequence>MAEYPETEFLEFVVKSIVDHPEDVECERKIDEMGVLLSLKVNRQDMGQVVGRDGSTAKAIRSLLRIVGVKNNARVNLKILEPEGGKRPERREPRADERPRDNASAEMQEPKIEEPKGAVDKVIEDIKDL</sequence>
<evidence type="ECO:0000256" key="3">
    <source>
        <dbReference type="HAMAP-Rule" id="MF_00088"/>
    </source>
</evidence>
<dbReference type="Pfam" id="PF13083">
    <property type="entry name" value="KH_KhpA-B"/>
    <property type="match status" value="1"/>
</dbReference>
<dbReference type="HAMAP" id="MF_00088">
    <property type="entry name" value="KhpA"/>
    <property type="match status" value="1"/>
</dbReference>
<keyword evidence="3" id="KW-0133">Cell shape</keyword>
<accession>A0A0H4T3Z0</accession>
<dbReference type="GO" id="GO:0003723">
    <property type="term" value="F:RNA binding"/>
    <property type="evidence" value="ECO:0007669"/>
    <property type="project" value="UniProtKB-UniRule"/>
</dbReference>
<organism evidence="5">
    <name type="scientific">uncultured Parcubacteria bacterium Rifle_16ft_4_minimus_37647</name>
    <dbReference type="NCBI Taxonomy" id="1665140"/>
    <lineage>
        <taxon>Bacteria</taxon>
        <taxon>Candidatus Parcubacteria</taxon>
        <taxon>environmental samples</taxon>
    </lineage>
</organism>
<comment type="subunit">
    <text evidence="3">Forms a complex with KhpB.</text>
</comment>
<evidence type="ECO:0000256" key="1">
    <source>
        <dbReference type="ARBA" id="ARBA00022490"/>
    </source>
</evidence>
<protein>
    <recommendedName>
        <fullName evidence="3">RNA-binding protein KhpA</fullName>
    </recommendedName>
    <alternativeName>
        <fullName evidence="3">KH-domain protein A</fullName>
    </alternativeName>
</protein>
<gene>
    <name evidence="3" type="primary">khpA</name>
</gene>
<dbReference type="GO" id="GO:0009252">
    <property type="term" value="P:peptidoglycan biosynthetic process"/>
    <property type="evidence" value="ECO:0007669"/>
    <property type="project" value="UniProtKB-UniRule"/>
</dbReference>
<comment type="function">
    <text evidence="3">A probable RNA chaperone. Forms a complex with KhpB which binds to cellular RNA and controls its expression. Plays a role in peptidoglycan (PG) homeostasis and cell length regulation.</text>
</comment>
<reference evidence="5" key="1">
    <citation type="journal article" date="2015" name="ISME J.">
        <title>Aquifer environment selects for microbial species cohorts in sediment and groundwater.</title>
        <authorList>
            <person name="Hug L.A."/>
            <person name="Thomas B.C."/>
            <person name="Brown C.T."/>
            <person name="Frischkorn K.R."/>
            <person name="Williams K.H."/>
            <person name="Tringe S.G."/>
            <person name="Banfield J.F."/>
        </authorList>
    </citation>
    <scope>NUCLEOTIDE SEQUENCE</scope>
</reference>
<keyword evidence="2 3" id="KW-0694">RNA-binding</keyword>
<comment type="similarity">
    <text evidence="3">Belongs to the KhpA RNA-binding protein family.</text>
</comment>
<comment type="subcellular location">
    <subcellularLocation>
        <location evidence="3">Cytoplasm</location>
    </subcellularLocation>
</comment>
<dbReference type="AlphaFoldDB" id="A0A0H4T3Z0"/>
<proteinExistence type="inferred from homology"/>
<dbReference type="GO" id="GO:0008360">
    <property type="term" value="P:regulation of cell shape"/>
    <property type="evidence" value="ECO:0007669"/>
    <property type="project" value="UniProtKB-KW"/>
</dbReference>
<dbReference type="InterPro" id="IPR020627">
    <property type="entry name" value="KhpA"/>
</dbReference>
<feature type="region of interest" description="Disordered" evidence="4">
    <location>
        <begin position="80"/>
        <end position="129"/>
    </location>
</feature>
<dbReference type="PANTHER" id="PTHR34654">
    <property type="entry name" value="UPF0109 PROTEIN SCO5592"/>
    <property type="match status" value="1"/>
</dbReference>
<dbReference type="GO" id="GO:0071555">
    <property type="term" value="P:cell wall organization"/>
    <property type="evidence" value="ECO:0007669"/>
    <property type="project" value="UniProtKB-KW"/>
</dbReference>
<evidence type="ECO:0000256" key="4">
    <source>
        <dbReference type="SAM" id="MobiDB-lite"/>
    </source>
</evidence>